<keyword evidence="1" id="KW-0812">Transmembrane</keyword>
<organism evidence="2 3">
    <name type="scientific">SAR86 cluster bacterium</name>
    <dbReference type="NCBI Taxonomy" id="2030880"/>
    <lineage>
        <taxon>Bacteria</taxon>
        <taxon>Pseudomonadati</taxon>
        <taxon>Pseudomonadota</taxon>
        <taxon>Gammaproteobacteria</taxon>
        <taxon>SAR86 cluster</taxon>
    </lineage>
</organism>
<dbReference type="Proteomes" id="UP000218767">
    <property type="component" value="Unassembled WGS sequence"/>
</dbReference>
<protein>
    <recommendedName>
        <fullName evidence="4">DUF2834 domain-containing protein</fullName>
    </recommendedName>
</protein>
<name>A0A2A4X5K4_9GAMM</name>
<dbReference type="InterPro" id="IPR021362">
    <property type="entry name" value="DUF2834"/>
</dbReference>
<keyword evidence="1" id="KW-1133">Transmembrane helix</keyword>
<proteinExistence type="predicted"/>
<feature type="transmembrane region" description="Helical" evidence="1">
    <location>
        <begin position="94"/>
        <end position="119"/>
    </location>
</feature>
<feature type="transmembrane region" description="Helical" evidence="1">
    <location>
        <begin position="21"/>
        <end position="46"/>
    </location>
</feature>
<accession>A0A2A4X5K4</accession>
<keyword evidence="1" id="KW-0472">Membrane</keyword>
<sequence length="129" mass="14561">MMVMTVCCIEPRFLNSTKKGMLMKITGLQILYGVLAIVGVCVTWYYNLQPMETSYFAGLYANPAASSFTNDLIVVVTVFLVWSFVETARLKMSYALWAAIFVFTFVIAAAMTVPLFMLLRERRLIAMAE</sequence>
<evidence type="ECO:0008006" key="4">
    <source>
        <dbReference type="Google" id="ProtNLM"/>
    </source>
</evidence>
<evidence type="ECO:0000256" key="1">
    <source>
        <dbReference type="SAM" id="Phobius"/>
    </source>
</evidence>
<dbReference type="Pfam" id="PF11196">
    <property type="entry name" value="DUF2834"/>
    <property type="match status" value="1"/>
</dbReference>
<evidence type="ECO:0000313" key="2">
    <source>
        <dbReference type="EMBL" id="PCI77581.1"/>
    </source>
</evidence>
<dbReference type="EMBL" id="NVUL01000044">
    <property type="protein sequence ID" value="PCI77581.1"/>
    <property type="molecule type" value="Genomic_DNA"/>
</dbReference>
<comment type="caution">
    <text evidence="2">The sequence shown here is derived from an EMBL/GenBank/DDBJ whole genome shotgun (WGS) entry which is preliminary data.</text>
</comment>
<reference evidence="3" key="1">
    <citation type="submission" date="2017-08" db="EMBL/GenBank/DDBJ databases">
        <title>A dynamic microbial community with high functional redundancy inhabits the cold, oxic subseafloor aquifer.</title>
        <authorList>
            <person name="Tully B.J."/>
            <person name="Wheat C.G."/>
            <person name="Glazer B.T."/>
            <person name="Huber J.A."/>
        </authorList>
    </citation>
    <scope>NUCLEOTIDE SEQUENCE [LARGE SCALE GENOMIC DNA]</scope>
</reference>
<feature type="transmembrane region" description="Helical" evidence="1">
    <location>
        <begin position="66"/>
        <end position="85"/>
    </location>
</feature>
<dbReference type="AlphaFoldDB" id="A0A2A4X5K4"/>
<gene>
    <name evidence="2" type="ORF">COB20_07660</name>
</gene>
<evidence type="ECO:0000313" key="3">
    <source>
        <dbReference type="Proteomes" id="UP000218767"/>
    </source>
</evidence>